<accession>A0A6N9TIU1</accession>
<keyword evidence="2" id="KW-1185">Reference proteome</keyword>
<proteinExistence type="predicted"/>
<evidence type="ECO:0000313" key="2">
    <source>
        <dbReference type="Proteomes" id="UP000471381"/>
    </source>
</evidence>
<evidence type="ECO:0000313" key="1">
    <source>
        <dbReference type="EMBL" id="NDW15449.1"/>
    </source>
</evidence>
<dbReference type="EMBL" id="JAAAWO010000004">
    <property type="protein sequence ID" value="NDW15449.1"/>
    <property type="molecule type" value="Genomic_DNA"/>
</dbReference>
<name>A0A6N9TIU1_9ALTE</name>
<organism evidence="1 2">
    <name type="scientific">Alteromonas genovensis</name>
    <dbReference type="NCBI Taxonomy" id="471225"/>
    <lineage>
        <taxon>Bacteria</taxon>
        <taxon>Pseudomonadati</taxon>
        <taxon>Pseudomonadota</taxon>
        <taxon>Gammaproteobacteria</taxon>
        <taxon>Alteromonadales</taxon>
        <taxon>Alteromonadaceae</taxon>
        <taxon>Alteromonas/Salinimonas group</taxon>
        <taxon>Alteromonas</taxon>
    </lineage>
</organism>
<dbReference type="Proteomes" id="UP000471381">
    <property type="component" value="Unassembled WGS sequence"/>
</dbReference>
<dbReference type="RefSeq" id="WP_163106100.1">
    <property type="nucleotide sequence ID" value="NZ_JAAAWO010000004.1"/>
</dbReference>
<sequence length="65" mass="7552">MITRQFLVALCRMNALLPEQMYWVYGDTEIIMISTDIEASIEFINGARFNAQDMDIVELKLFSKC</sequence>
<protein>
    <submittedName>
        <fullName evidence="1">Uncharacterized protein</fullName>
    </submittedName>
</protein>
<dbReference type="AlphaFoldDB" id="A0A6N9TIU1"/>
<gene>
    <name evidence="1" type="ORF">GTQ48_07945</name>
</gene>
<reference evidence="1 2" key="1">
    <citation type="submission" date="2020-01" db="EMBL/GenBank/DDBJ databases">
        <title>Genomes of bacteria type strains.</title>
        <authorList>
            <person name="Chen J."/>
            <person name="Zhu S."/>
            <person name="Yang J."/>
        </authorList>
    </citation>
    <scope>NUCLEOTIDE SEQUENCE [LARGE SCALE GENOMIC DNA]</scope>
    <source>
        <strain evidence="1 2">LMG 24078</strain>
    </source>
</reference>
<comment type="caution">
    <text evidence="1">The sequence shown here is derived from an EMBL/GenBank/DDBJ whole genome shotgun (WGS) entry which is preliminary data.</text>
</comment>